<comment type="caution">
    <text evidence="1">The sequence shown here is derived from an EMBL/GenBank/DDBJ whole genome shotgun (WGS) entry which is preliminary data.</text>
</comment>
<proteinExistence type="predicted"/>
<reference evidence="1 2" key="1">
    <citation type="submission" date="2024-04" db="EMBL/GenBank/DDBJ databases">
        <title>Tritrichomonas musculus Genome.</title>
        <authorList>
            <person name="Alves-Ferreira E."/>
            <person name="Grigg M."/>
            <person name="Lorenzi H."/>
            <person name="Galac M."/>
        </authorList>
    </citation>
    <scope>NUCLEOTIDE SEQUENCE [LARGE SCALE GENOMIC DNA]</scope>
    <source>
        <strain evidence="1 2">EAF2021</strain>
    </source>
</reference>
<organism evidence="1 2">
    <name type="scientific">Tritrichomonas musculus</name>
    <dbReference type="NCBI Taxonomy" id="1915356"/>
    <lineage>
        <taxon>Eukaryota</taxon>
        <taxon>Metamonada</taxon>
        <taxon>Parabasalia</taxon>
        <taxon>Tritrichomonadida</taxon>
        <taxon>Tritrichomonadidae</taxon>
        <taxon>Tritrichomonas</taxon>
    </lineage>
</organism>
<keyword evidence="2" id="KW-1185">Reference proteome</keyword>
<name>A0ABR2KM33_9EUKA</name>
<evidence type="ECO:0000313" key="1">
    <source>
        <dbReference type="EMBL" id="KAK8892194.1"/>
    </source>
</evidence>
<dbReference type="Proteomes" id="UP001470230">
    <property type="component" value="Unassembled WGS sequence"/>
</dbReference>
<sequence length="322" mass="38037">MSIRWRDGDLQLMLYIRKNKRIITRTVVDEDNLAAIIAIDYEDLLPNMRIFGIPISIRISSNNTWDDIKEKIMSIIEQENLYNYIYKRLKSEFSVPANIIPKLNQLDQIKNNYYEMLEEAPSLIGENIPFYLEPNDINIIKSIERGSTYLKFVSPQNNRENKDCFIDFMITDLDSLTGDIHSIYKKIYKQYDTDDGEVLTGKSHDDPEDLDRGDWFDEYTANFFNIGLSVYKNDLNYVTRFHRILWLKNVMSDLHCESAASFASQSNHNIIGRTNETFSPIKYYKVNDKFWIEFYERCKLNVPVSFNDNVTFTMDMVFLQNR</sequence>
<dbReference type="EMBL" id="JAPFFF010000004">
    <property type="protein sequence ID" value="KAK8892194.1"/>
    <property type="molecule type" value="Genomic_DNA"/>
</dbReference>
<evidence type="ECO:0000313" key="2">
    <source>
        <dbReference type="Proteomes" id="UP001470230"/>
    </source>
</evidence>
<gene>
    <name evidence="1" type="ORF">M9Y10_029417</name>
</gene>
<accession>A0ABR2KM33</accession>
<protein>
    <submittedName>
        <fullName evidence="1">Uncharacterized protein</fullName>
    </submittedName>
</protein>